<dbReference type="InterPro" id="IPR001223">
    <property type="entry name" value="Glyco_hydro18_cat"/>
</dbReference>
<organism evidence="5 6">
    <name type="scientific">Mediterraneibacter gnavus</name>
    <name type="common">Ruminococcus gnavus</name>
    <dbReference type="NCBI Taxonomy" id="33038"/>
    <lineage>
        <taxon>Bacteria</taxon>
        <taxon>Bacillati</taxon>
        <taxon>Bacillota</taxon>
        <taxon>Clostridia</taxon>
        <taxon>Lachnospirales</taxon>
        <taxon>Lachnospiraceae</taxon>
        <taxon>Mediterraneibacter</taxon>
    </lineage>
</organism>
<dbReference type="PANTHER" id="PTHR46066">
    <property type="entry name" value="CHITINASE DOMAIN-CONTAINING PROTEIN 1 FAMILY MEMBER"/>
    <property type="match status" value="1"/>
</dbReference>
<evidence type="ECO:0000313" key="5">
    <source>
        <dbReference type="EMBL" id="PLT54731.1"/>
    </source>
</evidence>
<dbReference type="SUPFAM" id="SSF51445">
    <property type="entry name" value="(Trans)glycosidases"/>
    <property type="match status" value="1"/>
</dbReference>
<dbReference type="Gene3D" id="3.10.50.10">
    <property type="match status" value="1"/>
</dbReference>
<dbReference type="Pfam" id="PF01476">
    <property type="entry name" value="LysM"/>
    <property type="match status" value="1"/>
</dbReference>
<dbReference type="InterPro" id="IPR018392">
    <property type="entry name" value="LysM"/>
</dbReference>
<feature type="domain" description="LysM" evidence="3">
    <location>
        <begin position="1"/>
        <end position="45"/>
    </location>
</feature>
<dbReference type="Gene3D" id="3.20.20.80">
    <property type="entry name" value="Glycosidases"/>
    <property type="match status" value="1"/>
</dbReference>
<evidence type="ECO:0000313" key="6">
    <source>
        <dbReference type="Proteomes" id="UP000234849"/>
    </source>
</evidence>
<dbReference type="GO" id="GO:0070492">
    <property type="term" value="F:oligosaccharide binding"/>
    <property type="evidence" value="ECO:0007669"/>
    <property type="project" value="TreeGrafter"/>
</dbReference>
<evidence type="ECO:0000256" key="1">
    <source>
        <dbReference type="ARBA" id="ARBA00022801"/>
    </source>
</evidence>
<dbReference type="InterPro" id="IPR017853">
    <property type="entry name" value="GH"/>
</dbReference>
<accession>A0A2N5NHK6</accession>
<sequence length="370" mass="42244">MIYVTVPGDTVSSISRQSGVPVWKILYDNQLGEEGKLTVGQALLLLKPQESAGIRKDLYVTGYAYPFIEPYVLEMAFPALNELLVFSYGFTFEGELVPPIQDETWMIQLAWENGIEPMLVLTPFTQGVFNNQLIQTLVEEESVRENVITNLLKVVEEKGYVGVDVDFEYVRVQNREGYAEFIGELRAAMNEKGYRVSVALAPKTSSDQKGLLYEGIDYALLGEQADRLFLMTYEWGYSYGPPMAVAPLEKVRQVVEYALTQIPAEKLLMGIPNYGYNWTIPYEKGVTKAETIGNVEAIRFAVEYGAPIQYDQEAQSPYFTYRNQGREQEVWFEDVRSIAAKIELAKEYELYGVGYWNLMRPFRANWIMLE</sequence>
<dbReference type="CDD" id="cd00118">
    <property type="entry name" value="LysM"/>
    <property type="match status" value="1"/>
</dbReference>
<dbReference type="SMART" id="SM00636">
    <property type="entry name" value="Glyco_18"/>
    <property type="match status" value="1"/>
</dbReference>
<dbReference type="EMBL" id="NIHM01000011">
    <property type="protein sequence ID" value="PLT54731.1"/>
    <property type="molecule type" value="Genomic_DNA"/>
</dbReference>
<keyword evidence="2" id="KW-0326">Glycosidase</keyword>
<comment type="caution">
    <text evidence="5">The sequence shown here is derived from an EMBL/GenBank/DDBJ whole genome shotgun (WGS) entry which is preliminary data.</text>
</comment>
<evidence type="ECO:0000256" key="2">
    <source>
        <dbReference type="ARBA" id="ARBA00023295"/>
    </source>
</evidence>
<gene>
    <name evidence="5" type="ORF">CDL18_09170</name>
</gene>
<dbReference type="Pfam" id="PF00704">
    <property type="entry name" value="Glyco_hydro_18"/>
    <property type="match status" value="1"/>
</dbReference>
<dbReference type="GO" id="GO:0012505">
    <property type="term" value="C:endomembrane system"/>
    <property type="evidence" value="ECO:0007669"/>
    <property type="project" value="TreeGrafter"/>
</dbReference>
<dbReference type="PROSITE" id="PS51782">
    <property type="entry name" value="LYSM"/>
    <property type="match status" value="1"/>
</dbReference>
<dbReference type="InterPro" id="IPR029070">
    <property type="entry name" value="Chitinase_insertion_sf"/>
</dbReference>
<dbReference type="GO" id="GO:0008061">
    <property type="term" value="F:chitin binding"/>
    <property type="evidence" value="ECO:0007669"/>
    <property type="project" value="InterPro"/>
</dbReference>
<dbReference type="SUPFAM" id="SSF54106">
    <property type="entry name" value="LysM domain"/>
    <property type="match status" value="1"/>
</dbReference>
<evidence type="ECO:0000259" key="4">
    <source>
        <dbReference type="PROSITE" id="PS51910"/>
    </source>
</evidence>
<dbReference type="InterPro" id="IPR041704">
    <property type="entry name" value="CFLE_GH18"/>
</dbReference>
<dbReference type="GO" id="GO:0016798">
    <property type="term" value="F:hydrolase activity, acting on glycosyl bonds"/>
    <property type="evidence" value="ECO:0007669"/>
    <property type="project" value="UniProtKB-KW"/>
</dbReference>
<proteinExistence type="predicted"/>
<dbReference type="PROSITE" id="PS51910">
    <property type="entry name" value="GH18_2"/>
    <property type="match status" value="1"/>
</dbReference>
<reference evidence="5 6" key="1">
    <citation type="journal article" date="2017" name="Genome Med.">
        <title>A novel Ruminococcus gnavus clade enriched in inflammatory bowel disease patients.</title>
        <authorList>
            <person name="Hall A.B."/>
            <person name="Yassour M."/>
            <person name="Sauk J."/>
            <person name="Garner A."/>
            <person name="Jiang X."/>
            <person name="Arthur T."/>
            <person name="Lagoudas G.K."/>
            <person name="Vatanen T."/>
            <person name="Fornelos N."/>
            <person name="Wilson R."/>
            <person name="Bertha M."/>
            <person name="Cohen M."/>
            <person name="Garber J."/>
            <person name="Khalili H."/>
            <person name="Gevers D."/>
            <person name="Ananthakrishnan A.N."/>
            <person name="Kugathasan S."/>
            <person name="Lander E.S."/>
            <person name="Blainey P."/>
            <person name="Vlamakis H."/>
            <person name="Xavier R.J."/>
            <person name="Huttenhower C."/>
        </authorList>
    </citation>
    <scope>NUCLEOTIDE SEQUENCE [LARGE SCALE GENOMIC DNA]</scope>
    <source>
        <strain evidence="5 6">RJX1118</strain>
    </source>
</reference>
<protein>
    <submittedName>
        <fullName evidence="5">Glycoside hydrolase</fullName>
    </submittedName>
</protein>
<dbReference type="InterPro" id="IPR011583">
    <property type="entry name" value="Chitinase_II/V-like_cat"/>
</dbReference>
<dbReference type="GO" id="GO:0005975">
    <property type="term" value="P:carbohydrate metabolic process"/>
    <property type="evidence" value="ECO:0007669"/>
    <property type="project" value="InterPro"/>
</dbReference>
<dbReference type="CDD" id="cd02874">
    <property type="entry name" value="GH18_CFLE_spore_hydrolase"/>
    <property type="match status" value="1"/>
</dbReference>
<name>A0A2N5NHK6_MEDGN</name>
<dbReference type="Proteomes" id="UP000234849">
    <property type="component" value="Unassembled WGS sequence"/>
</dbReference>
<feature type="domain" description="GH18" evidence="4">
    <location>
        <begin position="59"/>
        <end position="370"/>
    </location>
</feature>
<evidence type="ECO:0000259" key="3">
    <source>
        <dbReference type="PROSITE" id="PS51782"/>
    </source>
</evidence>
<dbReference type="AlphaFoldDB" id="A0A2N5NHK6"/>
<dbReference type="PANTHER" id="PTHR46066:SF2">
    <property type="entry name" value="CHITINASE DOMAIN-CONTAINING PROTEIN 1"/>
    <property type="match status" value="1"/>
</dbReference>
<dbReference type="InterPro" id="IPR036779">
    <property type="entry name" value="LysM_dom_sf"/>
</dbReference>
<dbReference type="Gene3D" id="3.10.350.10">
    <property type="entry name" value="LysM domain"/>
    <property type="match status" value="1"/>
</dbReference>
<keyword evidence="1 5" id="KW-0378">Hydrolase</keyword>
<dbReference type="RefSeq" id="WP_101879749.1">
    <property type="nucleotide sequence ID" value="NZ_NIHM01000011.1"/>
</dbReference>